<sequence length="766" mass="86149">MCGGDLKFDPRDWYDATEIAADWVIADFESTRAWETSETPAESGEIEAKASWNLALISLAAQVLKSIDLVRSPNDLLLAQTQTGSKQSRSSKVNCRKRDIIATFWGTADSASHEQDYLQTHPYPPPSRWKRVLTAQSLEDKLMVAPQAPNIETRVYNELPYHDSIRLLRIEPGINTPLECQLEITRLCQLSHTYEAISYVWGNRPDRVQISSLSGPLNTTWNLSDALHRLRLADRPRYVWADALCINQDDTNERSKQVRLMRFIYKHASQVLIWLGVDPAREAILAFSVLCGIASGIELKGRPVGQPSYTSNGVSSQRITHLPGHDTPPSVGSSLWVAVANLFENPWFWRVWCIQEVALASSALVIWGECEIAWRWLGLAAARIQANYYQILHRYKMSGVFNAYLVYRISQGEHDLHPISLSFSHLVALTRHFRATDPRDKIFGLLGLSATDSDPENGHLFIDPDYSLPAQIVYRNYAHKVLQSDRSLTLLSGVQHGQRLMNSVTWVPQLEQEYTRSLAPFEIDPNFSASADLDFEYQRMSDDIITLRGILISSVSHTLPTEIATSNDSSVFAISNLAQDTKLLPLFRNTQGQIRLSYTLTAGKAWDSNWTTDPESHLNDFAAFIRQSNPCLAHNFNAALKKSIKGVGRSVAISAVRELLEALRDAIRGHRSLLEDGKILHRDVSENNIIMTELPAEDALKGRLIDLDLAKELDGMPSGARHRTGTMQFMAIEVLEGKGHTYQHDLKSFFYVFVWMCIGCSMGTRG</sequence>
<accession>A0A8H4RXQ7</accession>
<evidence type="ECO:0000256" key="1">
    <source>
        <dbReference type="ARBA" id="ARBA00003747"/>
    </source>
</evidence>
<dbReference type="Pfam" id="PF17667">
    <property type="entry name" value="Pkinase_fungal"/>
    <property type="match status" value="1"/>
</dbReference>
<reference evidence="11 12" key="1">
    <citation type="submission" date="2020-03" db="EMBL/GenBank/DDBJ databases">
        <title>Draft Genome Sequence of Cudoniella acicularis.</title>
        <authorList>
            <person name="Buettner E."/>
            <person name="Kellner H."/>
        </authorList>
    </citation>
    <scope>NUCLEOTIDE SEQUENCE [LARGE SCALE GENOMIC DNA]</scope>
    <source>
        <strain evidence="11 12">DSM 108380</strain>
    </source>
</reference>
<comment type="caution">
    <text evidence="11">The sequence shown here is derived from an EMBL/GenBank/DDBJ whole genome shotgun (WGS) entry which is preliminary data.</text>
</comment>
<dbReference type="SUPFAM" id="SSF56112">
    <property type="entry name" value="Protein kinase-like (PK-like)"/>
    <property type="match status" value="1"/>
</dbReference>
<dbReference type="OrthoDB" id="3564409at2759"/>
<dbReference type="Proteomes" id="UP000566819">
    <property type="component" value="Unassembled WGS sequence"/>
</dbReference>
<comment type="function">
    <text evidence="1">Component of the EKC/KEOPS complex that is required for the formation of a threonylcarbamoyl group on adenosine at position 37 (t(6)A37) in tRNAs that read codons beginning with adenine. The complex is probably involved in the transfer of the threonylcarbamoyl moiety of threonylcarbamoyl-AMP (TC-AMP) to the N6 group of A37. BUD32 has ATPase activity in the context of the EKC/KEOPS complex and likely plays a supporting role to the catalytic subunit KAE1. The EKC/KEOPS complex also promotes both telomere uncapping and telomere elongation. The complex is required for efficient recruitment of transcriptional coactivators.</text>
</comment>
<keyword evidence="12" id="KW-1185">Reference proteome</keyword>
<gene>
    <name evidence="11" type="ORF">G7Y89_g576</name>
</gene>
<dbReference type="EC" id="2.7.11.1" evidence="3"/>
<organism evidence="11 12">
    <name type="scientific">Cudoniella acicularis</name>
    <dbReference type="NCBI Taxonomy" id="354080"/>
    <lineage>
        <taxon>Eukaryota</taxon>
        <taxon>Fungi</taxon>
        <taxon>Dikarya</taxon>
        <taxon>Ascomycota</taxon>
        <taxon>Pezizomycotina</taxon>
        <taxon>Leotiomycetes</taxon>
        <taxon>Helotiales</taxon>
        <taxon>Tricladiaceae</taxon>
        <taxon>Cudoniella</taxon>
    </lineage>
</organism>
<dbReference type="InterPro" id="IPR008266">
    <property type="entry name" value="Tyr_kinase_AS"/>
</dbReference>
<dbReference type="InterPro" id="IPR010730">
    <property type="entry name" value="HET"/>
</dbReference>
<dbReference type="PANTHER" id="PTHR24148:SF82">
    <property type="entry name" value="HETEROKARYON INCOMPATIBILITY DOMAIN-CONTAINING PROTEIN"/>
    <property type="match status" value="1"/>
</dbReference>
<dbReference type="InterPro" id="IPR040976">
    <property type="entry name" value="Pkinase_fungal"/>
</dbReference>
<dbReference type="InterPro" id="IPR011009">
    <property type="entry name" value="Kinase-like_dom_sf"/>
</dbReference>
<dbReference type="GO" id="GO:0004674">
    <property type="term" value="F:protein serine/threonine kinase activity"/>
    <property type="evidence" value="ECO:0007669"/>
    <property type="project" value="UniProtKB-EC"/>
</dbReference>
<evidence type="ECO:0000259" key="10">
    <source>
        <dbReference type="PROSITE" id="PS50011"/>
    </source>
</evidence>
<evidence type="ECO:0000256" key="8">
    <source>
        <dbReference type="ARBA" id="ARBA00047899"/>
    </source>
</evidence>
<name>A0A8H4RXQ7_9HELO</name>
<dbReference type="EMBL" id="JAAMPI010000021">
    <property type="protein sequence ID" value="KAF4637478.1"/>
    <property type="molecule type" value="Genomic_DNA"/>
</dbReference>
<evidence type="ECO:0000313" key="11">
    <source>
        <dbReference type="EMBL" id="KAF4637478.1"/>
    </source>
</evidence>
<evidence type="ECO:0000256" key="4">
    <source>
        <dbReference type="ARBA" id="ARBA00013948"/>
    </source>
</evidence>
<evidence type="ECO:0000256" key="7">
    <source>
        <dbReference type="ARBA" id="ARBA00033194"/>
    </source>
</evidence>
<dbReference type="PROSITE" id="PS00109">
    <property type="entry name" value="PROTEIN_KINASE_TYR"/>
    <property type="match status" value="1"/>
</dbReference>
<evidence type="ECO:0000256" key="3">
    <source>
        <dbReference type="ARBA" id="ARBA00012513"/>
    </source>
</evidence>
<dbReference type="AlphaFoldDB" id="A0A8H4RXQ7"/>
<dbReference type="InterPro" id="IPR052895">
    <property type="entry name" value="HetReg/Transcr_Mod"/>
</dbReference>
<dbReference type="Gene3D" id="1.10.510.10">
    <property type="entry name" value="Transferase(Phosphotransferase) domain 1"/>
    <property type="match status" value="1"/>
</dbReference>
<comment type="subunit">
    <text evidence="2">Component of the EKC/KEOPS complex composed of at least BUD32, CGI121, GON7, KAE1 and PCC1; the whole complex dimerizes.</text>
</comment>
<dbReference type="PANTHER" id="PTHR24148">
    <property type="entry name" value="ANKYRIN REPEAT DOMAIN-CONTAINING PROTEIN 39 HOMOLOG-RELATED"/>
    <property type="match status" value="1"/>
</dbReference>
<evidence type="ECO:0000256" key="2">
    <source>
        <dbReference type="ARBA" id="ARBA00011534"/>
    </source>
</evidence>
<dbReference type="GO" id="GO:0005524">
    <property type="term" value="F:ATP binding"/>
    <property type="evidence" value="ECO:0007669"/>
    <property type="project" value="InterPro"/>
</dbReference>
<proteinExistence type="predicted"/>
<dbReference type="PROSITE" id="PS50011">
    <property type="entry name" value="PROTEIN_KINASE_DOM"/>
    <property type="match status" value="1"/>
</dbReference>
<dbReference type="InterPro" id="IPR000719">
    <property type="entry name" value="Prot_kinase_dom"/>
</dbReference>
<feature type="domain" description="Protein kinase" evidence="10">
    <location>
        <begin position="389"/>
        <end position="766"/>
    </location>
</feature>
<comment type="catalytic activity">
    <reaction evidence="8">
        <text>L-threonyl-[protein] + ATP = O-phospho-L-threonyl-[protein] + ADP + H(+)</text>
        <dbReference type="Rhea" id="RHEA:46608"/>
        <dbReference type="Rhea" id="RHEA-COMP:11060"/>
        <dbReference type="Rhea" id="RHEA-COMP:11605"/>
        <dbReference type="ChEBI" id="CHEBI:15378"/>
        <dbReference type="ChEBI" id="CHEBI:30013"/>
        <dbReference type="ChEBI" id="CHEBI:30616"/>
        <dbReference type="ChEBI" id="CHEBI:61977"/>
        <dbReference type="ChEBI" id="CHEBI:456216"/>
        <dbReference type="EC" id="2.7.11.1"/>
    </reaction>
</comment>
<dbReference type="Pfam" id="PF06985">
    <property type="entry name" value="HET"/>
    <property type="match status" value="1"/>
</dbReference>
<evidence type="ECO:0000256" key="6">
    <source>
        <dbReference type="ARBA" id="ARBA00030980"/>
    </source>
</evidence>
<protein>
    <recommendedName>
        <fullName evidence="5">EKC/KEOPS complex subunit BUD32</fullName>
        <ecNumber evidence="3">2.7.11.1</ecNumber>
    </recommendedName>
    <alternativeName>
        <fullName evidence="6 7">Atypical Serine/threonine protein kinase BUD32</fullName>
    </alternativeName>
    <alternativeName>
        <fullName evidence="4">EKC/KEOPS complex subunit bud32</fullName>
    </alternativeName>
</protein>
<comment type="catalytic activity">
    <reaction evidence="9">
        <text>L-seryl-[protein] + ATP = O-phospho-L-seryl-[protein] + ADP + H(+)</text>
        <dbReference type="Rhea" id="RHEA:17989"/>
        <dbReference type="Rhea" id="RHEA-COMP:9863"/>
        <dbReference type="Rhea" id="RHEA-COMP:11604"/>
        <dbReference type="ChEBI" id="CHEBI:15378"/>
        <dbReference type="ChEBI" id="CHEBI:29999"/>
        <dbReference type="ChEBI" id="CHEBI:30616"/>
        <dbReference type="ChEBI" id="CHEBI:83421"/>
        <dbReference type="ChEBI" id="CHEBI:456216"/>
        <dbReference type="EC" id="2.7.11.1"/>
    </reaction>
</comment>
<evidence type="ECO:0000256" key="5">
    <source>
        <dbReference type="ARBA" id="ARBA00019973"/>
    </source>
</evidence>
<evidence type="ECO:0000313" key="12">
    <source>
        <dbReference type="Proteomes" id="UP000566819"/>
    </source>
</evidence>
<evidence type="ECO:0000256" key="9">
    <source>
        <dbReference type="ARBA" id="ARBA00048679"/>
    </source>
</evidence>